<dbReference type="SUPFAM" id="SSF52343">
    <property type="entry name" value="Ferredoxin reductase-like, C-terminal NADP-linked domain"/>
    <property type="match status" value="1"/>
</dbReference>
<organism evidence="15">
    <name type="scientific">Gulosibacter sediminis</name>
    <dbReference type="NCBI Taxonomy" id="1729695"/>
    <lineage>
        <taxon>Bacteria</taxon>
        <taxon>Bacillati</taxon>
        <taxon>Actinomycetota</taxon>
        <taxon>Actinomycetes</taxon>
        <taxon>Micrococcales</taxon>
        <taxon>Microbacteriaceae</taxon>
        <taxon>Gulosibacter</taxon>
    </lineage>
</organism>
<keyword evidence="9" id="KW-0560">Oxidoreductase</keyword>
<evidence type="ECO:0000256" key="3">
    <source>
        <dbReference type="ARBA" id="ARBA00022630"/>
    </source>
</evidence>
<dbReference type="Gene3D" id="2.40.30.10">
    <property type="entry name" value="Translation factors"/>
    <property type="match status" value="1"/>
</dbReference>
<evidence type="ECO:0000256" key="9">
    <source>
        <dbReference type="ARBA" id="ARBA00023002"/>
    </source>
</evidence>
<feature type="transmembrane region" description="Helical" evidence="13">
    <location>
        <begin position="183"/>
        <end position="203"/>
    </location>
</feature>
<keyword evidence="12 13" id="KW-0472">Membrane</keyword>
<name>A0ABY4N019_9MICO</name>
<dbReference type="SUPFAM" id="SSF63380">
    <property type="entry name" value="Riboflavin synthase domain-like"/>
    <property type="match status" value="1"/>
</dbReference>
<keyword evidence="8 13" id="KW-1133">Transmembrane helix</keyword>
<keyword evidence="10" id="KW-0408">Iron</keyword>
<dbReference type="InterPro" id="IPR039261">
    <property type="entry name" value="FNR_nucleotide-bd"/>
</dbReference>
<dbReference type="InterPro" id="IPR013130">
    <property type="entry name" value="Fe3_Rdtase_TM_dom"/>
</dbReference>
<evidence type="ECO:0000256" key="4">
    <source>
        <dbReference type="ARBA" id="ARBA00022692"/>
    </source>
</evidence>
<reference evidence="15" key="1">
    <citation type="submission" date="2022-05" db="EMBL/GenBank/DDBJ databases">
        <title>Complete genome sequence of toluene-degrading Gulosibacter sediminis strain ACHW.36C.</title>
        <authorList>
            <person name="Wai A.C."/>
            <person name="Lai G.K."/>
            <person name="Griffin S.D."/>
            <person name="Leung F.C."/>
        </authorList>
    </citation>
    <scope>NUCLEOTIDE SEQUENCE [LARGE SCALE GENOMIC DNA]</scope>
    <source>
        <strain evidence="15">ACHW.36C</strain>
    </source>
</reference>
<protein>
    <submittedName>
        <fullName evidence="15">Ferredoxin reductase family protein</fullName>
    </submittedName>
</protein>
<dbReference type="InterPro" id="IPR017938">
    <property type="entry name" value="Riboflavin_synthase-like_b-brl"/>
</dbReference>
<dbReference type="PROSITE" id="PS51384">
    <property type="entry name" value="FAD_FR"/>
    <property type="match status" value="1"/>
</dbReference>
<comment type="subcellular location">
    <subcellularLocation>
        <location evidence="2">Membrane</location>
        <topology evidence="2">Multi-pass membrane protein</topology>
    </subcellularLocation>
</comment>
<evidence type="ECO:0000256" key="12">
    <source>
        <dbReference type="ARBA" id="ARBA00023136"/>
    </source>
</evidence>
<dbReference type="PANTHER" id="PTHR47354">
    <property type="entry name" value="NADH OXIDOREDUCTASE HCR"/>
    <property type="match status" value="1"/>
</dbReference>
<sequence length="478" mass="51535">MATATVPVTDALDPRIPPVRRAESRRQRRELWHIAAVAIVWGTSLVIVAIWLGGGGAQAVLGPAPDALNSLGRLAGLVAANLMLYQVLLMARVPVFERGFGRAGITRLHRAAGFWSFWLMLLHIALLVVGYALGATVSPLSQLLEFVVAYPWMWLAGIGTLLLILVVATSIRAARRRGSYERWYLIHLLAYVGVFTAVPHMLANGVDFTSSAAAAIYWWGLWIATVAAVLVFRVAAPVVRSAQHRLRVVAVEPDGVGGVAVRMRGQHLHRLGTEAGQFFHWRFLHGREVLESHPYSLAAAPSANEFTIAVKVVGDGTARVASLPVGTRVAFEGPFGTMTGAARQGHALLMFGAGAGVAPLIALLESEPYVAGDAVLVTRDHSPASRMRSGQIGRLVTTRKVRHFTLDGPRARRGASWLPTGHENWDGAAAIRALAQGIALDDADVFLCGPDPWVRALERDLARAGVARDRIHSESFAH</sequence>
<feature type="transmembrane region" description="Helical" evidence="13">
    <location>
        <begin position="152"/>
        <end position="171"/>
    </location>
</feature>
<evidence type="ECO:0000256" key="11">
    <source>
        <dbReference type="ARBA" id="ARBA00023014"/>
    </source>
</evidence>
<dbReference type="PANTHER" id="PTHR47354:SF8">
    <property type="entry name" value="1,2-PHENYLACETYL-COA EPOXIDASE, SUBUNIT E"/>
    <property type="match status" value="1"/>
</dbReference>
<dbReference type="Gene3D" id="3.40.50.80">
    <property type="entry name" value="Nucleotide-binding domain of ferredoxin-NADP reductase (FNR) module"/>
    <property type="match status" value="1"/>
</dbReference>
<evidence type="ECO:0000256" key="13">
    <source>
        <dbReference type="SAM" id="Phobius"/>
    </source>
</evidence>
<dbReference type="Pfam" id="PF01794">
    <property type="entry name" value="Ferric_reduct"/>
    <property type="match status" value="1"/>
</dbReference>
<evidence type="ECO:0000256" key="2">
    <source>
        <dbReference type="ARBA" id="ARBA00004141"/>
    </source>
</evidence>
<keyword evidence="11" id="KW-0411">Iron-sulfur</keyword>
<feature type="transmembrane region" description="Helical" evidence="13">
    <location>
        <begin position="215"/>
        <end position="236"/>
    </location>
</feature>
<keyword evidence="4 13" id="KW-0812">Transmembrane</keyword>
<evidence type="ECO:0000256" key="6">
    <source>
        <dbReference type="ARBA" id="ARBA00022723"/>
    </source>
</evidence>
<dbReference type="InterPro" id="IPR050415">
    <property type="entry name" value="MRET"/>
</dbReference>
<evidence type="ECO:0000256" key="5">
    <source>
        <dbReference type="ARBA" id="ARBA00022714"/>
    </source>
</evidence>
<accession>A0ABY4N019</accession>
<keyword evidence="5" id="KW-0001">2Fe-2S</keyword>
<dbReference type="EMBL" id="CP097160">
    <property type="protein sequence ID" value="UQN16020.1"/>
    <property type="molecule type" value="Genomic_DNA"/>
</dbReference>
<dbReference type="InterPro" id="IPR017927">
    <property type="entry name" value="FAD-bd_FR_type"/>
</dbReference>
<evidence type="ECO:0000256" key="10">
    <source>
        <dbReference type="ARBA" id="ARBA00023004"/>
    </source>
</evidence>
<evidence type="ECO:0000256" key="1">
    <source>
        <dbReference type="ARBA" id="ARBA00001974"/>
    </source>
</evidence>
<evidence type="ECO:0000256" key="7">
    <source>
        <dbReference type="ARBA" id="ARBA00022827"/>
    </source>
</evidence>
<feature type="transmembrane region" description="Helical" evidence="13">
    <location>
        <begin position="74"/>
        <end position="91"/>
    </location>
</feature>
<keyword evidence="6" id="KW-0479">Metal-binding</keyword>
<evidence type="ECO:0000259" key="14">
    <source>
        <dbReference type="PROSITE" id="PS51384"/>
    </source>
</evidence>
<feature type="transmembrane region" description="Helical" evidence="13">
    <location>
        <begin position="31"/>
        <end position="54"/>
    </location>
</feature>
<comment type="cofactor">
    <cofactor evidence="1">
        <name>FAD</name>
        <dbReference type="ChEBI" id="CHEBI:57692"/>
    </cofactor>
</comment>
<feature type="domain" description="FAD-binding FR-type" evidence="14">
    <location>
        <begin position="241"/>
        <end position="341"/>
    </location>
</feature>
<proteinExistence type="predicted"/>
<keyword evidence="3" id="KW-0285">Flavoprotein</keyword>
<gene>
    <name evidence="15" type="ORF">M3M28_06150</name>
</gene>
<evidence type="ECO:0000313" key="15">
    <source>
        <dbReference type="EMBL" id="UQN16020.1"/>
    </source>
</evidence>
<feature type="transmembrane region" description="Helical" evidence="13">
    <location>
        <begin position="112"/>
        <end position="132"/>
    </location>
</feature>
<evidence type="ECO:0000256" key="8">
    <source>
        <dbReference type="ARBA" id="ARBA00022989"/>
    </source>
</evidence>
<keyword evidence="7" id="KW-0274">FAD</keyword>